<comment type="similarity">
    <text evidence="1 5">Belongs to the pseudouridine synthase RsuA family.</text>
</comment>
<dbReference type="InterPro" id="IPR002942">
    <property type="entry name" value="S4_RNA-bd"/>
</dbReference>
<dbReference type="GO" id="GO:0000455">
    <property type="term" value="P:enzyme-directed rRNA pseudouridine synthesis"/>
    <property type="evidence" value="ECO:0007669"/>
    <property type="project" value="UniProtKB-ARBA"/>
</dbReference>
<dbReference type="EMBL" id="CP159485">
    <property type="protein sequence ID" value="XCI27717.1"/>
    <property type="molecule type" value="Genomic_DNA"/>
</dbReference>
<dbReference type="InterPro" id="IPR018496">
    <property type="entry name" value="PsdUridine_synth_RsuA/RluB_CS"/>
</dbReference>
<protein>
    <recommendedName>
        <fullName evidence="5">Pseudouridine synthase</fullName>
        <ecNumber evidence="5">5.4.99.-</ecNumber>
    </recommendedName>
</protein>
<proteinExistence type="inferred from homology"/>
<dbReference type="GO" id="GO:0005829">
    <property type="term" value="C:cytosol"/>
    <property type="evidence" value="ECO:0007669"/>
    <property type="project" value="UniProtKB-ARBA"/>
</dbReference>
<name>A0AAU8HR80_9FIRM</name>
<dbReference type="CDD" id="cd02870">
    <property type="entry name" value="PseudoU_synth_RsuA_like"/>
    <property type="match status" value="1"/>
</dbReference>
<keyword evidence="3 5" id="KW-0413">Isomerase</keyword>
<sequence length="239" mass="27076">MERLQKVMANYGVASRRKCEKIIEEGRVKVNGVIITEMGIKVSPEDKIEVDGQLISGRPKQKYYLLNKPVGYVTTADDPQGRKTVLDLISKNERVFPVGRLDIMTSGLLLITNDGDLAFKLTHPSFTVEKTYKVTINKDMEEKEVDLLEKGVPLEDGMTAPAKAHKAKSSKGSCEIILTIHEGKNRQVRRMISYFGYKVISLERIKYSFLNLDGVKVGNYRELHREEIAKLYNLAKKIT</sequence>
<dbReference type="PANTHER" id="PTHR47683">
    <property type="entry name" value="PSEUDOURIDINE SYNTHASE FAMILY PROTEIN-RELATED"/>
    <property type="match status" value="1"/>
</dbReference>
<dbReference type="PROSITE" id="PS01149">
    <property type="entry name" value="PSI_RSU"/>
    <property type="match status" value="1"/>
</dbReference>
<dbReference type="Pfam" id="PF00849">
    <property type="entry name" value="PseudoU_synth_2"/>
    <property type="match status" value="1"/>
</dbReference>
<accession>A0AAU8HR80</accession>
<dbReference type="InterPro" id="IPR020103">
    <property type="entry name" value="PsdUridine_synth_cat_dom_sf"/>
</dbReference>
<dbReference type="InterPro" id="IPR050343">
    <property type="entry name" value="RsuA_PseudoU_synthase"/>
</dbReference>
<dbReference type="AlphaFoldDB" id="A0AAU8HR80"/>
<dbReference type="InterPro" id="IPR036986">
    <property type="entry name" value="S4_RNA-bd_sf"/>
</dbReference>
<reference evidence="7" key="2">
    <citation type="submission" date="2024-06" db="EMBL/GenBank/DDBJ databases">
        <authorList>
            <person name="Petrova K.O."/>
            <person name="Toshchakov S.V."/>
            <person name="Boltjanskaja Y.V."/>
            <person name="Kevbrin V.V."/>
        </authorList>
    </citation>
    <scope>NUCLEOTIDE SEQUENCE</scope>
    <source>
        <strain evidence="7">Z-710</strain>
    </source>
</reference>
<evidence type="ECO:0000256" key="3">
    <source>
        <dbReference type="ARBA" id="ARBA00023235"/>
    </source>
</evidence>
<dbReference type="GO" id="GO:0120159">
    <property type="term" value="F:rRNA pseudouridine synthase activity"/>
    <property type="evidence" value="ECO:0007669"/>
    <property type="project" value="UniProtKB-ARBA"/>
</dbReference>
<dbReference type="SUPFAM" id="SSF55120">
    <property type="entry name" value="Pseudouridine synthase"/>
    <property type="match status" value="1"/>
</dbReference>
<gene>
    <name evidence="7" type="ORF">PRVXH_001634</name>
</gene>
<dbReference type="NCBIfam" id="TIGR00093">
    <property type="entry name" value="pseudouridine synthase"/>
    <property type="match status" value="1"/>
</dbReference>
<dbReference type="Pfam" id="PF01479">
    <property type="entry name" value="S4"/>
    <property type="match status" value="1"/>
</dbReference>
<evidence type="ECO:0000256" key="5">
    <source>
        <dbReference type="RuleBase" id="RU003887"/>
    </source>
</evidence>
<dbReference type="PANTHER" id="PTHR47683:SF2">
    <property type="entry name" value="RNA-BINDING S4 DOMAIN-CONTAINING PROTEIN"/>
    <property type="match status" value="1"/>
</dbReference>
<dbReference type="SMART" id="SM00363">
    <property type="entry name" value="S4"/>
    <property type="match status" value="1"/>
</dbReference>
<dbReference type="PROSITE" id="PS50889">
    <property type="entry name" value="S4"/>
    <property type="match status" value="1"/>
</dbReference>
<reference evidence="7" key="1">
    <citation type="journal article" date="2018" name="Antonie Van Leeuwenhoek">
        <title>Proteinivorax hydrogeniformans sp. nov., an anaerobic, haloalkaliphilic bacterium fermenting proteinaceous compounds with high hydrogen production.</title>
        <authorList>
            <person name="Boltyanskaya Y."/>
            <person name="Detkova E."/>
            <person name="Pimenov N."/>
            <person name="Kevbrin V."/>
        </authorList>
    </citation>
    <scope>NUCLEOTIDE SEQUENCE</scope>
    <source>
        <strain evidence="7">Z-710</strain>
    </source>
</reference>
<dbReference type="InterPro" id="IPR020094">
    <property type="entry name" value="TruA/RsuA/RluB/E/F_N"/>
</dbReference>
<evidence type="ECO:0000256" key="2">
    <source>
        <dbReference type="ARBA" id="ARBA00022884"/>
    </source>
</evidence>
<dbReference type="FunFam" id="3.30.70.1560:FF:000001">
    <property type="entry name" value="Pseudouridine synthase"/>
    <property type="match status" value="1"/>
</dbReference>
<dbReference type="Gene3D" id="3.30.70.1560">
    <property type="entry name" value="Alpha-L RNA-binding motif"/>
    <property type="match status" value="1"/>
</dbReference>
<feature type="domain" description="RNA-binding S4" evidence="6">
    <location>
        <begin position="2"/>
        <end position="65"/>
    </location>
</feature>
<dbReference type="InterPro" id="IPR042092">
    <property type="entry name" value="PsdUridine_s_RsuA/RluB/E/F_cat"/>
</dbReference>
<dbReference type="SUPFAM" id="SSF55174">
    <property type="entry name" value="Alpha-L RNA-binding motif"/>
    <property type="match status" value="1"/>
</dbReference>
<dbReference type="RefSeq" id="WP_353892294.1">
    <property type="nucleotide sequence ID" value="NZ_CP159485.1"/>
</dbReference>
<dbReference type="Gene3D" id="3.10.290.10">
    <property type="entry name" value="RNA-binding S4 domain"/>
    <property type="match status" value="1"/>
</dbReference>
<evidence type="ECO:0000259" key="6">
    <source>
        <dbReference type="SMART" id="SM00363"/>
    </source>
</evidence>
<dbReference type="InterPro" id="IPR000748">
    <property type="entry name" value="PsdUridine_synth_RsuA/RluB/E/F"/>
</dbReference>
<evidence type="ECO:0000313" key="7">
    <source>
        <dbReference type="EMBL" id="XCI27717.1"/>
    </source>
</evidence>
<keyword evidence="2 4" id="KW-0694">RNA-binding</keyword>
<dbReference type="InterPro" id="IPR006145">
    <property type="entry name" value="PsdUridine_synth_RsuA/RluA"/>
</dbReference>
<dbReference type="FunFam" id="3.10.290.10:FF:000003">
    <property type="entry name" value="Pseudouridine synthase"/>
    <property type="match status" value="1"/>
</dbReference>
<dbReference type="Gene3D" id="3.30.70.580">
    <property type="entry name" value="Pseudouridine synthase I, catalytic domain, N-terminal subdomain"/>
    <property type="match status" value="1"/>
</dbReference>
<dbReference type="EC" id="5.4.99.-" evidence="5"/>
<dbReference type="CDD" id="cd00165">
    <property type="entry name" value="S4"/>
    <property type="match status" value="1"/>
</dbReference>
<evidence type="ECO:0000256" key="4">
    <source>
        <dbReference type="PROSITE-ProRule" id="PRU00182"/>
    </source>
</evidence>
<evidence type="ECO:0000256" key="1">
    <source>
        <dbReference type="ARBA" id="ARBA00008348"/>
    </source>
</evidence>
<organism evidence="7">
    <name type="scientific">Proteinivorax hydrogeniformans</name>
    <dbReference type="NCBI Taxonomy" id="1826727"/>
    <lineage>
        <taxon>Bacteria</taxon>
        <taxon>Bacillati</taxon>
        <taxon>Bacillota</taxon>
        <taxon>Clostridia</taxon>
        <taxon>Eubacteriales</taxon>
        <taxon>Proteinivoracaceae</taxon>
        <taxon>Proteinivorax</taxon>
    </lineage>
</organism>
<dbReference type="GO" id="GO:0003723">
    <property type="term" value="F:RNA binding"/>
    <property type="evidence" value="ECO:0007669"/>
    <property type="project" value="UniProtKB-KW"/>
</dbReference>